<reference evidence="1 2" key="1">
    <citation type="submission" date="2019-02" db="EMBL/GenBank/DDBJ databases">
        <title>Deep-cultivation of Planctomycetes and their phenomic and genomic characterization uncovers novel biology.</title>
        <authorList>
            <person name="Wiegand S."/>
            <person name="Jogler M."/>
            <person name="Boedeker C."/>
            <person name="Pinto D."/>
            <person name="Vollmers J."/>
            <person name="Rivas-Marin E."/>
            <person name="Kohn T."/>
            <person name="Peeters S.H."/>
            <person name="Heuer A."/>
            <person name="Rast P."/>
            <person name="Oberbeckmann S."/>
            <person name="Bunk B."/>
            <person name="Jeske O."/>
            <person name="Meyerdierks A."/>
            <person name="Storesund J.E."/>
            <person name="Kallscheuer N."/>
            <person name="Luecker S."/>
            <person name="Lage O.M."/>
            <person name="Pohl T."/>
            <person name="Merkel B.J."/>
            <person name="Hornburger P."/>
            <person name="Mueller R.-W."/>
            <person name="Bruemmer F."/>
            <person name="Labrenz M."/>
            <person name="Spormann A.M."/>
            <person name="Op den Camp H."/>
            <person name="Overmann J."/>
            <person name="Amann R."/>
            <person name="Jetten M.S.M."/>
            <person name="Mascher T."/>
            <person name="Medema M.H."/>
            <person name="Devos D.P."/>
            <person name="Kaster A.-K."/>
            <person name="Ovreas L."/>
            <person name="Rohde M."/>
            <person name="Galperin M.Y."/>
            <person name="Jogler C."/>
        </authorList>
    </citation>
    <scope>NUCLEOTIDE SEQUENCE [LARGE SCALE GENOMIC DNA]</scope>
    <source>
        <strain evidence="1 2">TBK1r</strain>
    </source>
</reference>
<gene>
    <name evidence="1" type="ORF">TBK1r_50800</name>
</gene>
<dbReference type="RefSeq" id="WP_145216639.1">
    <property type="nucleotide sequence ID" value="NZ_CP036432.1"/>
</dbReference>
<name>A0ABX5XVM8_9BACT</name>
<dbReference type="Proteomes" id="UP000318081">
    <property type="component" value="Chromosome"/>
</dbReference>
<evidence type="ECO:0000313" key="2">
    <source>
        <dbReference type="Proteomes" id="UP000318081"/>
    </source>
</evidence>
<accession>A0ABX5XVM8</accession>
<evidence type="ECO:0000313" key="1">
    <source>
        <dbReference type="EMBL" id="QDV86062.1"/>
    </source>
</evidence>
<sequence>MKTATIPNDAPIGPDCHANAQSVRVPFVLIDDIAGPLWYPRPMSSDDAARMAETINASGGNARVVDVEIILPPAADVASFDNVTPEPLRVTLCGEPQPDEP</sequence>
<dbReference type="EMBL" id="CP036432">
    <property type="protein sequence ID" value="QDV86062.1"/>
    <property type="molecule type" value="Genomic_DNA"/>
</dbReference>
<proteinExistence type="predicted"/>
<protein>
    <submittedName>
        <fullName evidence="1">Uncharacterized protein</fullName>
    </submittedName>
</protein>
<keyword evidence="2" id="KW-1185">Reference proteome</keyword>
<organism evidence="1 2">
    <name type="scientific">Stieleria magnilauensis</name>
    <dbReference type="NCBI Taxonomy" id="2527963"/>
    <lineage>
        <taxon>Bacteria</taxon>
        <taxon>Pseudomonadati</taxon>
        <taxon>Planctomycetota</taxon>
        <taxon>Planctomycetia</taxon>
        <taxon>Pirellulales</taxon>
        <taxon>Pirellulaceae</taxon>
        <taxon>Stieleria</taxon>
    </lineage>
</organism>